<gene>
    <name evidence="5" type="ORF">PACTADRAFT_15492</name>
</gene>
<keyword evidence="6" id="KW-1185">Reference proteome</keyword>
<evidence type="ECO:0000256" key="2">
    <source>
        <dbReference type="ARBA" id="ARBA00023242"/>
    </source>
</evidence>
<dbReference type="PANTHER" id="PTHR12585:SF69">
    <property type="entry name" value="FI11703P"/>
    <property type="match status" value="1"/>
</dbReference>
<feature type="compositionally biased region" description="Low complexity" evidence="3">
    <location>
        <begin position="489"/>
        <end position="503"/>
    </location>
</feature>
<sequence length="707" mass="80298">MNFFNQNNLVTQQHGDVGIVWLLATLGSKSAHKKVVKKDIMNVSIPSTCKTISDPPQPLALRLSSNLLYGVTLVYRQQTEYFYADTTVARTRLSKGFLSKNMKDVHLTVPNIIELPVLNIFENDNNKQTIATESNEQIQIAQISKNSIMTNRVFLNDDPLFNVEIDLLPELTFDDIKQDSDVVEVLKRKEKIAANDLLNKVVAINTSKRGNDLDFTTINLDVDITNDNSGNLPQLLPERLNDGNDFLNVNNLHDDLNFAVNDEDELLINLDGSSQIDFNARLSSTRNNTSRINSRAPSVLPDVGEGVPLEFENDFDLPDFRTSQEENRDMNAEMIAAQDRQGNKVSLVQNEDQSKPKQQRVKRRKGLNTIQIDDSIILSTKDLRNSANEYIDIQMDEINKKFILKNKSINFAYIDANQRFEKIEELLQNQNDNEIDKIVDDYYNSPLNCFKRVKTNNMSDLQEEPEFDVANVSIEIARGRQVLRRRRSSSASIEIGRNNNQSRSRSRSASDVINFEMLNDFANDRRLGGFSNENFMEFGDFGELGDFEREGNDFGAGDVTGSGRRGRRNSVGGLFRDSFRGQRSRSESAGRRRSSGFRDFSKRSTNTVVQTFNEENNTDSLSSYHVLYDYLANLKIELLDSEKNSSNEAVNKGLENEGVIIHFDKILPQNITKSNVVKNFYKLLEIATRGLCDLKNDDFGGVEIFIY</sequence>
<feature type="domain" description="Rad21/Rec8-like protein N-terminal" evidence="4">
    <location>
        <begin position="6"/>
        <end position="105"/>
    </location>
</feature>
<reference evidence="6" key="1">
    <citation type="submission" date="2016-05" db="EMBL/GenBank/DDBJ databases">
        <title>Comparative genomics of biotechnologically important yeasts.</title>
        <authorList>
            <consortium name="DOE Joint Genome Institute"/>
            <person name="Riley R."/>
            <person name="Haridas S."/>
            <person name="Wolfe K.H."/>
            <person name="Lopes M.R."/>
            <person name="Hittinger C.T."/>
            <person name="Goker M."/>
            <person name="Salamov A."/>
            <person name="Wisecaver J."/>
            <person name="Long T.M."/>
            <person name="Aerts A.L."/>
            <person name="Barry K."/>
            <person name="Choi C."/>
            <person name="Clum A."/>
            <person name="Coughlan A.Y."/>
            <person name="Deshpande S."/>
            <person name="Douglass A.P."/>
            <person name="Hanson S.J."/>
            <person name="Klenk H.-P."/>
            <person name="Labutti K."/>
            <person name="Lapidus A."/>
            <person name="Lindquist E."/>
            <person name="Lipzen A."/>
            <person name="Meier-Kolthoff J.P."/>
            <person name="Ohm R.A."/>
            <person name="Otillar R.P."/>
            <person name="Pangilinan J."/>
            <person name="Peng Y."/>
            <person name="Rokas A."/>
            <person name="Rosa C.A."/>
            <person name="Scheuner C."/>
            <person name="Sibirny A.A."/>
            <person name="Slot J.C."/>
            <person name="Stielow J.B."/>
            <person name="Sun H."/>
            <person name="Kurtzman C.P."/>
            <person name="Blackwell M."/>
            <person name="Grigoriev I.V."/>
            <person name="Jeffries T.W."/>
        </authorList>
    </citation>
    <scope>NUCLEOTIDE SEQUENCE [LARGE SCALE GENOMIC DNA]</scope>
    <source>
        <strain evidence="6">NRRL Y-2460</strain>
    </source>
</reference>
<feature type="region of interest" description="Disordered" evidence="3">
    <location>
        <begin position="488"/>
        <end position="509"/>
    </location>
</feature>
<dbReference type="GO" id="GO:0005634">
    <property type="term" value="C:nucleus"/>
    <property type="evidence" value="ECO:0007669"/>
    <property type="project" value="UniProtKB-SubCell"/>
</dbReference>
<dbReference type="PANTHER" id="PTHR12585">
    <property type="entry name" value="SCC1 / RAD21 FAMILY MEMBER"/>
    <property type="match status" value="1"/>
</dbReference>
<dbReference type="STRING" id="669874.A0A1E4TZ81"/>
<dbReference type="InterPro" id="IPR006910">
    <property type="entry name" value="Rad21_Rec8_N"/>
</dbReference>
<feature type="compositionally biased region" description="Basic and acidic residues" evidence="3">
    <location>
        <begin position="577"/>
        <end position="590"/>
    </location>
</feature>
<dbReference type="OrthoDB" id="5427633at2759"/>
<dbReference type="GO" id="GO:1990414">
    <property type="term" value="P:replication-born double-strand break repair via sister chromatid exchange"/>
    <property type="evidence" value="ECO:0007669"/>
    <property type="project" value="TreeGrafter"/>
</dbReference>
<organism evidence="5 6">
    <name type="scientific">Pachysolen tannophilus NRRL Y-2460</name>
    <dbReference type="NCBI Taxonomy" id="669874"/>
    <lineage>
        <taxon>Eukaryota</taxon>
        <taxon>Fungi</taxon>
        <taxon>Dikarya</taxon>
        <taxon>Ascomycota</taxon>
        <taxon>Saccharomycotina</taxon>
        <taxon>Pichiomycetes</taxon>
        <taxon>Pachysolenaceae</taxon>
        <taxon>Pachysolen</taxon>
    </lineage>
</organism>
<evidence type="ECO:0000313" key="5">
    <source>
        <dbReference type="EMBL" id="ODV96988.1"/>
    </source>
</evidence>
<dbReference type="GO" id="GO:0007062">
    <property type="term" value="P:sister chromatid cohesion"/>
    <property type="evidence" value="ECO:0007669"/>
    <property type="project" value="InterPro"/>
</dbReference>
<dbReference type="EMBL" id="KV454012">
    <property type="protein sequence ID" value="ODV96988.1"/>
    <property type="molecule type" value="Genomic_DNA"/>
</dbReference>
<dbReference type="Pfam" id="PF04825">
    <property type="entry name" value="Rad21_Rec8_N"/>
    <property type="match status" value="1"/>
</dbReference>
<evidence type="ECO:0000256" key="3">
    <source>
        <dbReference type="SAM" id="MobiDB-lite"/>
    </source>
</evidence>
<dbReference type="GO" id="GO:0008278">
    <property type="term" value="C:cohesin complex"/>
    <property type="evidence" value="ECO:0007669"/>
    <property type="project" value="InterPro"/>
</dbReference>
<comment type="subcellular location">
    <subcellularLocation>
        <location evidence="1">Nucleus</location>
    </subcellularLocation>
</comment>
<keyword evidence="2" id="KW-0539">Nucleus</keyword>
<accession>A0A1E4TZ81</accession>
<dbReference type="AlphaFoldDB" id="A0A1E4TZ81"/>
<name>A0A1E4TZ81_PACTA</name>
<protein>
    <recommendedName>
        <fullName evidence="4">Rad21/Rec8-like protein N-terminal domain-containing protein</fullName>
    </recommendedName>
</protein>
<evidence type="ECO:0000313" key="6">
    <source>
        <dbReference type="Proteomes" id="UP000094236"/>
    </source>
</evidence>
<dbReference type="Proteomes" id="UP000094236">
    <property type="component" value="Unassembled WGS sequence"/>
</dbReference>
<evidence type="ECO:0000259" key="4">
    <source>
        <dbReference type="Pfam" id="PF04825"/>
    </source>
</evidence>
<dbReference type="InterPro" id="IPR039781">
    <property type="entry name" value="Rad21/Rec8-like"/>
</dbReference>
<dbReference type="GO" id="GO:0003682">
    <property type="term" value="F:chromatin binding"/>
    <property type="evidence" value="ECO:0007669"/>
    <property type="project" value="TreeGrafter"/>
</dbReference>
<feature type="region of interest" description="Disordered" evidence="3">
    <location>
        <begin position="552"/>
        <end position="598"/>
    </location>
</feature>
<feature type="region of interest" description="Disordered" evidence="3">
    <location>
        <begin position="339"/>
        <end position="365"/>
    </location>
</feature>
<proteinExistence type="predicted"/>
<evidence type="ECO:0000256" key="1">
    <source>
        <dbReference type="ARBA" id="ARBA00004123"/>
    </source>
</evidence>